<dbReference type="SUPFAM" id="SSF53790">
    <property type="entry name" value="Tetrapyrrole methylase"/>
    <property type="match status" value="1"/>
</dbReference>
<evidence type="ECO:0000256" key="1">
    <source>
        <dbReference type="ARBA" id="ARBA00012162"/>
    </source>
</evidence>
<dbReference type="NCBIfam" id="NF004790">
    <property type="entry name" value="PRK06136.1"/>
    <property type="match status" value="1"/>
</dbReference>
<dbReference type="NCBIfam" id="TIGR01469">
    <property type="entry name" value="cobA_cysG_Cterm"/>
    <property type="match status" value="1"/>
</dbReference>
<dbReference type="InterPro" id="IPR014776">
    <property type="entry name" value="4pyrrole_Mease_sub2"/>
</dbReference>
<dbReference type="InterPro" id="IPR000878">
    <property type="entry name" value="4pyrrol_Mease"/>
</dbReference>
<keyword evidence="3 8" id="KW-0808">Transferase</keyword>
<proteinExistence type="predicted"/>
<keyword evidence="2 8" id="KW-0489">Methyltransferase</keyword>
<dbReference type="InterPro" id="IPR003754">
    <property type="entry name" value="4pyrrol_synth_uPrphyn_synth"/>
</dbReference>
<name>A0A1H6ZAE8_9DEIO</name>
<dbReference type="EC" id="2.1.1.107" evidence="1"/>
<dbReference type="FunFam" id="3.40.1010.10:FF:000001">
    <property type="entry name" value="Siroheme synthase"/>
    <property type="match status" value="1"/>
</dbReference>
<dbReference type="FunFam" id="3.30.950.10:FF:000001">
    <property type="entry name" value="Siroheme synthase"/>
    <property type="match status" value="1"/>
</dbReference>
<dbReference type="PANTHER" id="PTHR45790">
    <property type="entry name" value="SIROHEME SYNTHASE-RELATED"/>
    <property type="match status" value="1"/>
</dbReference>
<dbReference type="GO" id="GO:0019354">
    <property type="term" value="P:siroheme biosynthetic process"/>
    <property type="evidence" value="ECO:0007669"/>
    <property type="project" value="InterPro"/>
</dbReference>
<dbReference type="InterPro" id="IPR050161">
    <property type="entry name" value="Siro_Cobalamin_biosynth"/>
</dbReference>
<sequence length="519" mass="53308">MSTLNLGNGRLMPGTESARAFVSLVGAGPGDPALLTLRARERLRQADVVLHDALTHPALLEHCPQAECLDVGKRGFRSSATQEDINALIVEKALEGGGRRVVRLKGGDPFVFGRGGEEALACVAAGIPFEIVPGVSSALAAPAYAGIPLTHRGRARSFAVLTGHDRHGAAAYGELAGVDTLAFLMAVRELPRITRDLIAAGRDPQTPAATVQSGSLPGQRVVRGSLATIAAQAEAAGIASPAVTVVGEVAALHDTLSWFVPAPISQPASPPLAGLRVAVTRTRPAPSTFAATLRAGGAEVTELPLLRFVPTGERRTVVGALRDFAGWVLLSSEQAVHGLFEVLEAEGLDARFLARARLAALGTGTARALQARGLRADYVPPTSGAAHLGAGLPAAAGDLALCLGDQEPDETLRSALAARGIETLHLAVFRSEQAELSENTLAALQDADLVTLASAAGARAFARRFGDAHTVAVIGPQTERAARAAGLTRIVRASAPTLDGLAEVVAALRAGPAVACASD</sequence>
<gene>
    <name evidence="8" type="ORF">SAMN04488058_10989</name>
</gene>
<organism evidence="8 9">
    <name type="scientific">Deinococcus reticulitermitis</name>
    <dbReference type="NCBI Taxonomy" id="856736"/>
    <lineage>
        <taxon>Bacteria</taxon>
        <taxon>Thermotogati</taxon>
        <taxon>Deinococcota</taxon>
        <taxon>Deinococci</taxon>
        <taxon>Deinococcales</taxon>
        <taxon>Deinococcaceae</taxon>
        <taxon>Deinococcus</taxon>
    </lineage>
</organism>
<evidence type="ECO:0000313" key="9">
    <source>
        <dbReference type="Proteomes" id="UP000199223"/>
    </source>
</evidence>
<dbReference type="PANTHER" id="PTHR45790:SF3">
    <property type="entry name" value="S-ADENOSYL-L-METHIONINE-DEPENDENT UROPORPHYRINOGEN III METHYLTRANSFERASE, CHLOROPLASTIC"/>
    <property type="match status" value="1"/>
</dbReference>
<reference evidence="9" key="1">
    <citation type="submission" date="2016-10" db="EMBL/GenBank/DDBJ databases">
        <authorList>
            <person name="Varghese N."/>
            <person name="Submissions S."/>
        </authorList>
    </citation>
    <scope>NUCLEOTIDE SEQUENCE [LARGE SCALE GENOMIC DNA]</scope>
    <source>
        <strain evidence="9">CGMCC 1.10218</strain>
    </source>
</reference>
<keyword evidence="9" id="KW-1185">Reference proteome</keyword>
<dbReference type="InterPro" id="IPR035996">
    <property type="entry name" value="4pyrrol_Methylase_sf"/>
</dbReference>
<keyword evidence="4" id="KW-0949">S-adenosyl-L-methionine</keyword>
<dbReference type="Pfam" id="PF02602">
    <property type="entry name" value="HEM4"/>
    <property type="match status" value="1"/>
</dbReference>
<dbReference type="InterPro" id="IPR014777">
    <property type="entry name" value="4pyrrole_Mease_sub1"/>
</dbReference>
<dbReference type="Gene3D" id="3.40.1010.10">
    <property type="entry name" value="Cobalt-precorrin-4 Transmethylase, Domain 1"/>
    <property type="match status" value="1"/>
</dbReference>
<dbReference type="CDD" id="cd06578">
    <property type="entry name" value="HemD"/>
    <property type="match status" value="1"/>
</dbReference>
<evidence type="ECO:0000256" key="3">
    <source>
        <dbReference type="ARBA" id="ARBA00022679"/>
    </source>
</evidence>
<dbReference type="InterPro" id="IPR036108">
    <property type="entry name" value="4pyrrol_syn_uPrphyn_synt_sf"/>
</dbReference>
<dbReference type="Proteomes" id="UP000199223">
    <property type="component" value="Unassembled WGS sequence"/>
</dbReference>
<evidence type="ECO:0000256" key="2">
    <source>
        <dbReference type="ARBA" id="ARBA00022603"/>
    </source>
</evidence>
<dbReference type="AlphaFoldDB" id="A0A1H6ZAE8"/>
<evidence type="ECO:0000259" key="7">
    <source>
        <dbReference type="Pfam" id="PF02602"/>
    </source>
</evidence>
<dbReference type="InterPro" id="IPR006366">
    <property type="entry name" value="CobA/CysG_C"/>
</dbReference>
<dbReference type="EMBL" id="FNZA01000009">
    <property type="protein sequence ID" value="SEJ50409.1"/>
    <property type="molecule type" value="Genomic_DNA"/>
</dbReference>
<dbReference type="SUPFAM" id="SSF69618">
    <property type="entry name" value="HemD-like"/>
    <property type="match status" value="1"/>
</dbReference>
<feature type="domain" description="Tetrapyrrole methylase" evidence="6">
    <location>
        <begin position="22"/>
        <end position="229"/>
    </location>
</feature>
<dbReference type="GO" id="GO:0004852">
    <property type="term" value="F:uroporphyrinogen-III synthase activity"/>
    <property type="evidence" value="ECO:0007669"/>
    <property type="project" value="InterPro"/>
</dbReference>
<accession>A0A1H6ZAE8</accession>
<dbReference type="PROSITE" id="PS00839">
    <property type="entry name" value="SUMT_1"/>
    <property type="match status" value="1"/>
</dbReference>
<evidence type="ECO:0000313" key="8">
    <source>
        <dbReference type="EMBL" id="SEJ50409.1"/>
    </source>
</evidence>
<feature type="domain" description="Tetrapyrrole biosynthesis uroporphyrinogen III synthase" evidence="7">
    <location>
        <begin position="288"/>
        <end position="502"/>
    </location>
</feature>
<evidence type="ECO:0000256" key="5">
    <source>
        <dbReference type="ARBA" id="ARBA00023244"/>
    </source>
</evidence>
<dbReference type="CDD" id="cd11642">
    <property type="entry name" value="SUMT"/>
    <property type="match status" value="1"/>
</dbReference>
<evidence type="ECO:0000256" key="4">
    <source>
        <dbReference type="ARBA" id="ARBA00022691"/>
    </source>
</evidence>
<dbReference type="InterPro" id="IPR003043">
    <property type="entry name" value="Uropor_MeTrfase_CS"/>
</dbReference>
<dbReference type="RefSeq" id="WP_342708127.1">
    <property type="nucleotide sequence ID" value="NZ_FNZA01000009.1"/>
</dbReference>
<evidence type="ECO:0000259" key="6">
    <source>
        <dbReference type="Pfam" id="PF00590"/>
    </source>
</evidence>
<dbReference type="STRING" id="856736.SAMN04488058_10989"/>
<dbReference type="Gene3D" id="3.40.50.10090">
    <property type="match status" value="2"/>
</dbReference>
<keyword evidence="5" id="KW-0627">Porphyrin biosynthesis</keyword>
<dbReference type="GO" id="GO:0032259">
    <property type="term" value="P:methylation"/>
    <property type="evidence" value="ECO:0007669"/>
    <property type="project" value="UniProtKB-KW"/>
</dbReference>
<protein>
    <recommendedName>
        <fullName evidence="1">uroporphyrinogen-III C-methyltransferase</fullName>
        <ecNumber evidence="1">2.1.1.107</ecNumber>
    </recommendedName>
</protein>
<dbReference type="Pfam" id="PF00590">
    <property type="entry name" value="TP_methylase"/>
    <property type="match status" value="1"/>
</dbReference>
<dbReference type="GO" id="GO:0004851">
    <property type="term" value="F:uroporphyrin-III C-methyltransferase activity"/>
    <property type="evidence" value="ECO:0007669"/>
    <property type="project" value="UniProtKB-EC"/>
</dbReference>
<dbReference type="Gene3D" id="3.30.950.10">
    <property type="entry name" value="Methyltransferase, Cobalt-precorrin-4 Transmethylase, Domain 2"/>
    <property type="match status" value="1"/>
</dbReference>